<dbReference type="Proteomes" id="UP001219525">
    <property type="component" value="Unassembled WGS sequence"/>
</dbReference>
<protein>
    <submittedName>
        <fullName evidence="1">Uncharacterized protein</fullName>
    </submittedName>
</protein>
<name>A0AAD6XY55_9AGAR</name>
<dbReference type="AlphaFoldDB" id="A0AAD6XY55"/>
<gene>
    <name evidence="1" type="ORF">GGX14DRAFT_606018</name>
</gene>
<dbReference type="EMBL" id="JARJCW010000152">
    <property type="protein sequence ID" value="KAJ7190337.1"/>
    <property type="molecule type" value="Genomic_DNA"/>
</dbReference>
<sequence length="208" mass="23111">MPYFHSSSGMYPSSYGYGHHGYPSHHRYSSGYSGYSGYSGGHYGMPMPRQHYYPSSAIGGYYGSSSGYGHRPHAPVVVMHGSGHRSRSRSRSRHGHRSGFLGYLLVGRGSLVGRPRLVALLATLYVACRVFVDYQSCMGGSRSHYKGQRDYGKPDCQGQVMDVAYRFGQQDPQHSVAHFSFAGDLIMKRRTAQDREGPGREMDAPKKQ</sequence>
<evidence type="ECO:0000313" key="2">
    <source>
        <dbReference type="Proteomes" id="UP001219525"/>
    </source>
</evidence>
<organism evidence="1 2">
    <name type="scientific">Mycena pura</name>
    <dbReference type="NCBI Taxonomy" id="153505"/>
    <lineage>
        <taxon>Eukaryota</taxon>
        <taxon>Fungi</taxon>
        <taxon>Dikarya</taxon>
        <taxon>Basidiomycota</taxon>
        <taxon>Agaricomycotina</taxon>
        <taxon>Agaricomycetes</taxon>
        <taxon>Agaricomycetidae</taxon>
        <taxon>Agaricales</taxon>
        <taxon>Marasmiineae</taxon>
        <taxon>Mycenaceae</taxon>
        <taxon>Mycena</taxon>
    </lineage>
</organism>
<keyword evidence="2" id="KW-1185">Reference proteome</keyword>
<comment type="caution">
    <text evidence="1">The sequence shown here is derived from an EMBL/GenBank/DDBJ whole genome shotgun (WGS) entry which is preliminary data.</text>
</comment>
<reference evidence="1" key="1">
    <citation type="submission" date="2023-03" db="EMBL/GenBank/DDBJ databases">
        <title>Massive genome expansion in bonnet fungi (Mycena s.s.) driven by repeated elements and novel gene families across ecological guilds.</title>
        <authorList>
            <consortium name="Lawrence Berkeley National Laboratory"/>
            <person name="Harder C.B."/>
            <person name="Miyauchi S."/>
            <person name="Viragh M."/>
            <person name="Kuo A."/>
            <person name="Thoen E."/>
            <person name="Andreopoulos B."/>
            <person name="Lu D."/>
            <person name="Skrede I."/>
            <person name="Drula E."/>
            <person name="Henrissat B."/>
            <person name="Morin E."/>
            <person name="Kohler A."/>
            <person name="Barry K."/>
            <person name="LaButti K."/>
            <person name="Morin E."/>
            <person name="Salamov A."/>
            <person name="Lipzen A."/>
            <person name="Mereny Z."/>
            <person name="Hegedus B."/>
            <person name="Baldrian P."/>
            <person name="Stursova M."/>
            <person name="Weitz H."/>
            <person name="Taylor A."/>
            <person name="Grigoriev I.V."/>
            <person name="Nagy L.G."/>
            <person name="Martin F."/>
            <person name="Kauserud H."/>
        </authorList>
    </citation>
    <scope>NUCLEOTIDE SEQUENCE</scope>
    <source>
        <strain evidence="1">9144</strain>
    </source>
</reference>
<proteinExistence type="predicted"/>
<evidence type="ECO:0000313" key="1">
    <source>
        <dbReference type="EMBL" id="KAJ7190337.1"/>
    </source>
</evidence>
<accession>A0AAD6XY55</accession>